<comment type="caution">
    <text evidence="1">The sequence shown here is derived from an EMBL/GenBank/DDBJ whole genome shotgun (WGS) entry which is preliminary data.</text>
</comment>
<name>A0ACA9RKF5_9GLOM</name>
<dbReference type="EMBL" id="CAJVQC010056893">
    <property type="protein sequence ID" value="CAG8796987.1"/>
    <property type="molecule type" value="Genomic_DNA"/>
</dbReference>
<protein>
    <submittedName>
        <fullName evidence="1">32122_t:CDS:1</fullName>
    </submittedName>
</protein>
<feature type="non-terminal residue" evidence="1">
    <location>
        <position position="77"/>
    </location>
</feature>
<feature type="non-terminal residue" evidence="1">
    <location>
        <position position="1"/>
    </location>
</feature>
<gene>
    <name evidence="1" type="ORF">RPERSI_LOCUS20263</name>
</gene>
<sequence>KKGNRELEFYQKGFLVAEKPLLAALILLDIVQESGIPNYFINPELKNNLQKTELGSICKLEQKLINTCKSIDDKEDS</sequence>
<reference evidence="1" key="1">
    <citation type="submission" date="2021-06" db="EMBL/GenBank/DDBJ databases">
        <authorList>
            <person name="Kallberg Y."/>
            <person name="Tangrot J."/>
            <person name="Rosling A."/>
        </authorList>
    </citation>
    <scope>NUCLEOTIDE SEQUENCE</scope>
    <source>
        <strain evidence="1">MA461A</strain>
    </source>
</reference>
<accession>A0ACA9RKF5</accession>
<organism evidence="1 2">
    <name type="scientific">Racocetra persica</name>
    <dbReference type="NCBI Taxonomy" id="160502"/>
    <lineage>
        <taxon>Eukaryota</taxon>
        <taxon>Fungi</taxon>
        <taxon>Fungi incertae sedis</taxon>
        <taxon>Mucoromycota</taxon>
        <taxon>Glomeromycotina</taxon>
        <taxon>Glomeromycetes</taxon>
        <taxon>Diversisporales</taxon>
        <taxon>Gigasporaceae</taxon>
        <taxon>Racocetra</taxon>
    </lineage>
</organism>
<evidence type="ECO:0000313" key="1">
    <source>
        <dbReference type="EMBL" id="CAG8796987.1"/>
    </source>
</evidence>
<proteinExistence type="predicted"/>
<dbReference type="Proteomes" id="UP000789920">
    <property type="component" value="Unassembled WGS sequence"/>
</dbReference>
<evidence type="ECO:0000313" key="2">
    <source>
        <dbReference type="Proteomes" id="UP000789920"/>
    </source>
</evidence>
<keyword evidence="2" id="KW-1185">Reference proteome</keyword>